<organism evidence="1 2">
    <name type="scientific">Owenia fusiformis</name>
    <name type="common">Polychaete worm</name>
    <dbReference type="NCBI Taxonomy" id="6347"/>
    <lineage>
        <taxon>Eukaryota</taxon>
        <taxon>Metazoa</taxon>
        <taxon>Spiralia</taxon>
        <taxon>Lophotrochozoa</taxon>
        <taxon>Annelida</taxon>
        <taxon>Polychaeta</taxon>
        <taxon>Sedentaria</taxon>
        <taxon>Canalipalpata</taxon>
        <taxon>Sabellida</taxon>
        <taxon>Oweniida</taxon>
        <taxon>Oweniidae</taxon>
        <taxon>Owenia</taxon>
    </lineage>
</organism>
<name>A0A8S4MWT7_OWEFU</name>
<gene>
    <name evidence="1" type="ORF">OFUS_LOCUS925</name>
</gene>
<proteinExistence type="predicted"/>
<reference evidence="1" key="1">
    <citation type="submission" date="2022-03" db="EMBL/GenBank/DDBJ databases">
        <authorList>
            <person name="Martin C."/>
        </authorList>
    </citation>
    <scope>NUCLEOTIDE SEQUENCE</scope>
</reference>
<dbReference type="Proteomes" id="UP000749559">
    <property type="component" value="Unassembled WGS sequence"/>
</dbReference>
<accession>A0A8S4MWT7</accession>
<sequence>MKTRGVRVDFLSYFQNKADIRPSKIKLLSYSDEYDVDRIITKIPSCKQRTYPIKHRQPTFCYKGEARQKDGEVWPCGISTRCVSSFVWTGENQAVQQRGF</sequence>
<keyword evidence="2" id="KW-1185">Reference proteome</keyword>
<dbReference type="EMBL" id="CAIIXF020000001">
    <property type="protein sequence ID" value="CAH1773309.1"/>
    <property type="molecule type" value="Genomic_DNA"/>
</dbReference>
<protein>
    <submittedName>
        <fullName evidence="1">Uncharacterized protein</fullName>
    </submittedName>
</protein>
<evidence type="ECO:0000313" key="1">
    <source>
        <dbReference type="EMBL" id="CAH1773309.1"/>
    </source>
</evidence>
<evidence type="ECO:0000313" key="2">
    <source>
        <dbReference type="Proteomes" id="UP000749559"/>
    </source>
</evidence>
<dbReference type="AlphaFoldDB" id="A0A8S4MWT7"/>
<comment type="caution">
    <text evidence="1">The sequence shown here is derived from an EMBL/GenBank/DDBJ whole genome shotgun (WGS) entry which is preliminary data.</text>
</comment>